<dbReference type="EMBL" id="BAABRO010000002">
    <property type="protein sequence ID" value="GAA5506027.1"/>
    <property type="molecule type" value="Genomic_DNA"/>
</dbReference>
<gene>
    <name evidence="1" type="ORF">Rcae01_01477</name>
</gene>
<organism evidence="1 2">
    <name type="scientific">Novipirellula caenicola</name>
    <dbReference type="NCBI Taxonomy" id="1536901"/>
    <lineage>
        <taxon>Bacteria</taxon>
        <taxon>Pseudomonadati</taxon>
        <taxon>Planctomycetota</taxon>
        <taxon>Planctomycetia</taxon>
        <taxon>Pirellulales</taxon>
        <taxon>Pirellulaceae</taxon>
        <taxon>Novipirellula</taxon>
    </lineage>
</organism>
<comment type="caution">
    <text evidence="1">The sequence shown here is derived from an EMBL/GenBank/DDBJ whole genome shotgun (WGS) entry which is preliminary data.</text>
</comment>
<protein>
    <submittedName>
        <fullName evidence="1">Uncharacterized protein</fullName>
    </submittedName>
</protein>
<dbReference type="Proteomes" id="UP001416858">
    <property type="component" value="Unassembled WGS sequence"/>
</dbReference>
<keyword evidence="2" id="KW-1185">Reference proteome</keyword>
<reference evidence="1 2" key="1">
    <citation type="submission" date="2024-02" db="EMBL/GenBank/DDBJ databases">
        <title>Rhodopirellula caenicola NBRC 110016.</title>
        <authorList>
            <person name="Ichikawa N."/>
            <person name="Katano-Makiyama Y."/>
            <person name="Hidaka K."/>
        </authorList>
    </citation>
    <scope>NUCLEOTIDE SEQUENCE [LARGE SCALE GENOMIC DNA]</scope>
    <source>
        <strain evidence="1 2">NBRC 110016</strain>
    </source>
</reference>
<proteinExistence type="predicted"/>
<sequence length="60" mass="6760">MDAVGKGANGQHPILIDIRPPIHNPGLTEFAFLLDFFPRVFIREKPRSLHAAYGVGYELR</sequence>
<accession>A0ABP9VLJ1</accession>
<dbReference type="RefSeq" id="WP_345682995.1">
    <property type="nucleotide sequence ID" value="NZ_BAABRO010000002.1"/>
</dbReference>
<evidence type="ECO:0000313" key="2">
    <source>
        <dbReference type="Proteomes" id="UP001416858"/>
    </source>
</evidence>
<name>A0ABP9VLJ1_9BACT</name>
<evidence type="ECO:0000313" key="1">
    <source>
        <dbReference type="EMBL" id="GAA5506027.1"/>
    </source>
</evidence>